<organism evidence="2 3">
    <name type="scientific">Hylemonella gracilis ATCC 19624</name>
    <dbReference type="NCBI Taxonomy" id="887062"/>
    <lineage>
        <taxon>Bacteria</taxon>
        <taxon>Pseudomonadati</taxon>
        <taxon>Pseudomonadota</taxon>
        <taxon>Betaproteobacteria</taxon>
        <taxon>Burkholderiales</taxon>
        <taxon>Comamonadaceae</taxon>
        <taxon>Hylemonella</taxon>
    </lineage>
</organism>
<feature type="compositionally biased region" description="Basic and acidic residues" evidence="1">
    <location>
        <begin position="26"/>
        <end position="35"/>
    </location>
</feature>
<dbReference type="Proteomes" id="UP000016368">
    <property type="component" value="Unassembled WGS sequence"/>
</dbReference>
<gene>
    <name evidence="2" type="ORF">HGR_12202</name>
</gene>
<dbReference type="eggNOG" id="ENOG5033BBV">
    <property type="taxonomic scope" value="Bacteria"/>
</dbReference>
<keyword evidence="3" id="KW-1185">Reference proteome</keyword>
<proteinExistence type="predicted"/>
<dbReference type="InterPro" id="IPR049708">
    <property type="entry name" value="PP0621-like"/>
</dbReference>
<accession>F3KVF3</accession>
<evidence type="ECO:0000313" key="2">
    <source>
        <dbReference type="EMBL" id="EGI76265.1"/>
    </source>
</evidence>
<dbReference type="AlphaFoldDB" id="F3KVF3"/>
<comment type="caution">
    <text evidence="2">The sequence shown here is derived from an EMBL/GenBank/DDBJ whole genome shotgun (WGS) entry which is preliminary data.</text>
</comment>
<evidence type="ECO:0008006" key="4">
    <source>
        <dbReference type="Google" id="ProtNLM"/>
    </source>
</evidence>
<evidence type="ECO:0000256" key="1">
    <source>
        <dbReference type="SAM" id="MobiDB-lite"/>
    </source>
</evidence>
<feature type="region of interest" description="Disordered" evidence="1">
    <location>
        <begin position="22"/>
        <end position="44"/>
    </location>
</feature>
<dbReference type="EMBL" id="AEGR01000075">
    <property type="protein sequence ID" value="EGI76265.1"/>
    <property type="molecule type" value="Genomic_DNA"/>
</dbReference>
<dbReference type="RefSeq" id="WP_006298522.1">
    <property type="nucleotide sequence ID" value="NZ_AEGR01000075.1"/>
</dbReference>
<sequence>MKFLLLLLIILLAIWLLRSGRTAEPQTKRPSDSTRRPPPQSAPEDMVRCAHCGLHLPMHEAVASSSAYYCSVEHRRLAEPGTY</sequence>
<reference evidence="2 3" key="1">
    <citation type="journal article" date="2011" name="EMBO J.">
        <title>Structural diversity of bacterial flagellar motors.</title>
        <authorList>
            <person name="Chen S."/>
            <person name="Beeby M."/>
            <person name="Murphy G.E."/>
            <person name="Leadbetter J.R."/>
            <person name="Hendrixson D.R."/>
            <person name="Briegel A."/>
            <person name="Li Z."/>
            <person name="Shi J."/>
            <person name="Tocheva E.I."/>
            <person name="Muller A."/>
            <person name="Dobro M.J."/>
            <person name="Jensen G.J."/>
        </authorList>
    </citation>
    <scope>NUCLEOTIDE SEQUENCE [LARGE SCALE GENOMIC DNA]</scope>
    <source>
        <strain evidence="2 3">ATCC 19624</strain>
    </source>
</reference>
<name>F3KVF3_9BURK</name>
<evidence type="ECO:0000313" key="3">
    <source>
        <dbReference type="Proteomes" id="UP000016368"/>
    </source>
</evidence>
<dbReference type="STRING" id="887062.HGR_12202"/>
<dbReference type="NCBIfam" id="NF041023">
    <property type="entry name" value="PP0621_fam"/>
    <property type="match status" value="1"/>
</dbReference>
<protein>
    <recommendedName>
        <fullName evidence="4">Preprotein translocase subunit YajC</fullName>
    </recommendedName>
</protein>
<dbReference type="OrthoDB" id="9814432at2"/>